<evidence type="ECO:0000259" key="1">
    <source>
        <dbReference type="Pfam" id="PF07596"/>
    </source>
</evidence>
<dbReference type="AlphaFoldDB" id="A0A5K7XAY1"/>
<dbReference type="Gene3D" id="3.30.700.10">
    <property type="entry name" value="Glycoprotein, Type 4 Pilin"/>
    <property type="match status" value="1"/>
</dbReference>
<accession>A0A5K7XAY1</accession>
<dbReference type="Proteomes" id="UP000326837">
    <property type="component" value="Chromosome"/>
</dbReference>
<name>A0A5K7XAY1_9BACT</name>
<dbReference type="Pfam" id="PF07596">
    <property type="entry name" value="SBP_bac_10"/>
    <property type="match status" value="1"/>
</dbReference>
<dbReference type="Pfam" id="PF07963">
    <property type="entry name" value="N_methyl"/>
    <property type="match status" value="1"/>
</dbReference>
<evidence type="ECO:0000313" key="2">
    <source>
        <dbReference type="EMBL" id="BBO33147.1"/>
    </source>
</evidence>
<proteinExistence type="predicted"/>
<dbReference type="PANTHER" id="PTHR30093">
    <property type="entry name" value="GENERAL SECRETION PATHWAY PROTEIN G"/>
    <property type="match status" value="1"/>
</dbReference>
<dbReference type="NCBIfam" id="TIGR02532">
    <property type="entry name" value="IV_pilin_GFxxxE"/>
    <property type="match status" value="1"/>
</dbReference>
<dbReference type="InterPro" id="IPR012902">
    <property type="entry name" value="N_methyl_site"/>
</dbReference>
<keyword evidence="3" id="KW-1185">Reference proteome</keyword>
<dbReference type="RefSeq" id="WP_152101860.1">
    <property type="nucleotide sequence ID" value="NZ_AP021861.1"/>
</dbReference>
<dbReference type="NCBIfam" id="TIGR04294">
    <property type="entry name" value="pre_pil_HX9DG"/>
    <property type="match status" value="1"/>
</dbReference>
<feature type="domain" description="DUF1559" evidence="1">
    <location>
        <begin position="38"/>
        <end position="325"/>
    </location>
</feature>
<protein>
    <recommendedName>
        <fullName evidence="1">DUF1559 domain-containing protein</fullName>
    </recommendedName>
</protein>
<dbReference type="InterPro" id="IPR045584">
    <property type="entry name" value="Pilin-like"/>
</dbReference>
<evidence type="ECO:0000313" key="3">
    <source>
        <dbReference type="Proteomes" id="UP000326837"/>
    </source>
</evidence>
<dbReference type="InterPro" id="IPR011453">
    <property type="entry name" value="DUF1559"/>
</dbReference>
<dbReference type="InterPro" id="IPR027558">
    <property type="entry name" value="Pre_pil_HX9DG_C"/>
</dbReference>
<dbReference type="KEGG" id="lpav:PLANPX_2759"/>
<dbReference type="SUPFAM" id="SSF54523">
    <property type="entry name" value="Pili subunits"/>
    <property type="match status" value="1"/>
</dbReference>
<sequence>MSLRQPFRRTHGGFTLVELLVVIAIIGVLVALLLPAVQAAREAARRSQCANNLRQFSLGCLTHEGAMKRLPAGFTTTPNADVHHTWAAYVLPYLEQGALFSNIDFKIASWEAWAKVGYGDTQSPAVPWLWTQLDLHLCPSDQQRNIHTGTPRAFAHGSYLANVGWGSPWKQVDTQAEYEKRQAQLVIDNAADAAQSGDLRGPFEKVFTTENKGLPLKAITDGTSNTVMLGEVRQYPGNDGRGLMYLGSGLYDHRYPPNTASQDEMEFCSENDKAGAVNPSAPCNNERGIVFPRYTSQTSRSQHAGGVNVSFCDGRTVFVSDAVDLAVWKRISTRAGGEVASEL</sequence>
<reference evidence="3" key="1">
    <citation type="submission" date="2019-10" db="EMBL/GenBank/DDBJ databases">
        <title>Lacipirellula parvula gen. nov., sp. nov., representing a lineage of planctomycetes widespread in freshwater anoxic habitats, and description of the family Lacipirellulaceae.</title>
        <authorList>
            <person name="Dedysh S.N."/>
            <person name="Kulichevskaya I.S."/>
            <person name="Beletsky A.V."/>
            <person name="Rakitin A.L."/>
            <person name="Mardanov A.V."/>
            <person name="Ivanova A.A."/>
            <person name="Saltykova V.X."/>
            <person name="Rijpstra W.I.C."/>
            <person name="Sinninghe Damste J.S."/>
            <person name="Ravin N.V."/>
        </authorList>
    </citation>
    <scope>NUCLEOTIDE SEQUENCE [LARGE SCALE GENOMIC DNA]</scope>
    <source>
        <strain evidence="3">PX69</strain>
    </source>
</reference>
<dbReference type="PANTHER" id="PTHR30093:SF2">
    <property type="entry name" value="TYPE II SECRETION SYSTEM PROTEIN H"/>
    <property type="match status" value="1"/>
</dbReference>
<dbReference type="PROSITE" id="PS00409">
    <property type="entry name" value="PROKAR_NTER_METHYL"/>
    <property type="match status" value="1"/>
</dbReference>
<gene>
    <name evidence="2" type="ORF">PLANPX_2759</name>
</gene>
<organism evidence="2 3">
    <name type="scientific">Lacipirellula parvula</name>
    <dbReference type="NCBI Taxonomy" id="2650471"/>
    <lineage>
        <taxon>Bacteria</taxon>
        <taxon>Pseudomonadati</taxon>
        <taxon>Planctomycetota</taxon>
        <taxon>Planctomycetia</taxon>
        <taxon>Pirellulales</taxon>
        <taxon>Lacipirellulaceae</taxon>
        <taxon>Lacipirellula</taxon>
    </lineage>
</organism>
<dbReference type="EMBL" id="AP021861">
    <property type="protein sequence ID" value="BBO33147.1"/>
    <property type="molecule type" value="Genomic_DNA"/>
</dbReference>